<keyword evidence="3" id="KW-1185">Reference proteome</keyword>
<reference evidence="2 3" key="1">
    <citation type="submission" date="2024-01" db="EMBL/GenBank/DDBJ databases">
        <title>Comparative genomics of Cryptococcus and Kwoniella reveals pathogenesis evolution and contrasting modes of karyotype evolution via chromosome fusion or intercentromeric recombination.</title>
        <authorList>
            <person name="Coelho M.A."/>
            <person name="David-Palma M."/>
            <person name="Shea T."/>
            <person name="Bowers K."/>
            <person name="McGinley-Smith S."/>
            <person name="Mohammad A.W."/>
            <person name="Gnirke A."/>
            <person name="Yurkov A.M."/>
            <person name="Nowrousian M."/>
            <person name="Sun S."/>
            <person name="Cuomo C.A."/>
            <person name="Heitman J."/>
        </authorList>
    </citation>
    <scope>NUCLEOTIDE SEQUENCE [LARGE SCALE GENOMIC DNA]</scope>
    <source>
        <strain evidence="2 3">PYCC6329</strain>
    </source>
</reference>
<feature type="compositionally biased region" description="Polar residues" evidence="1">
    <location>
        <begin position="61"/>
        <end position="75"/>
    </location>
</feature>
<feature type="region of interest" description="Disordered" evidence="1">
    <location>
        <begin position="323"/>
        <end position="345"/>
    </location>
</feature>
<dbReference type="EMBL" id="CP144089">
    <property type="protein sequence ID" value="WWD07982.1"/>
    <property type="molecule type" value="Genomic_DNA"/>
</dbReference>
<dbReference type="Proteomes" id="UP001358614">
    <property type="component" value="Chromosome 1"/>
</dbReference>
<dbReference type="KEGG" id="ker:91104893"/>
<accession>A0AAX4KNL5</accession>
<evidence type="ECO:0000313" key="3">
    <source>
        <dbReference type="Proteomes" id="UP001358614"/>
    </source>
</evidence>
<feature type="region of interest" description="Disordered" evidence="1">
    <location>
        <begin position="53"/>
        <end position="80"/>
    </location>
</feature>
<gene>
    <name evidence="2" type="ORF">V865_006092</name>
</gene>
<dbReference type="AlphaFoldDB" id="A0AAX4KNL5"/>
<proteinExistence type="predicted"/>
<dbReference type="RefSeq" id="XP_066085949.1">
    <property type="nucleotide sequence ID" value="XM_066229852.1"/>
</dbReference>
<sequence>MSTRALLTRTLPRAFLSGADTGLTSIRQFRTVGIQVLHPVGISTRYQSFHPKKLDGRRHLNTQSGNPNKGSSARQGNPKPQWESKALFDLFVAEMEKQGQRSGIDKMEDATISKLREWASGEYFPPDLLKPVKEWSAQFEKLCSDLPTDQVTLLLGAFENTHREAWRLLIRKSQAQRRRVPRSVRYLDRTPKSKVYTDLTKVRNIERAARAARKAARVEIEKVNGTASTVMVTLRISNAIKMCAVFCQNPNKGEISHQLLETNGKREGGELTAHIRKVMPRIDPAIGSGSSGALDVYSCVLNCVRLMFPDLEITATRQTIYPAEGSSTAGSMGQAPQGSGRGKRGFYQTLSTARSLSKNHFRKGDDDPASKKANQSGKSGDDSTSKIERNALYMFREFLRAKMNQELVDLPDSKNKD</sequence>
<evidence type="ECO:0000313" key="2">
    <source>
        <dbReference type="EMBL" id="WWD07982.1"/>
    </source>
</evidence>
<feature type="compositionally biased region" description="Polar residues" evidence="1">
    <location>
        <begin position="323"/>
        <end position="337"/>
    </location>
</feature>
<dbReference type="GeneID" id="91104893"/>
<protein>
    <submittedName>
        <fullName evidence="2">Uncharacterized protein</fullName>
    </submittedName>
</protein>
<evidence type="ECO:0000256" key="1">
    <source>
        <dbReference type="SAM" id="MobiDB-lite"/>
    </source>
</evidence>
<organism evidence="2 3">
    <name type="scientific">Kwoniella europaea PYCC6329</name>
    <dbReference type="NCBI Taxonomy" id="1423913"/>
    <lineage>
        <taxon>Eukaryota</taxon>
        <taxon>Fungi</taxon>
        <taxon>Dikarya</taxon>
        <taxon>Basidiomycota</taxon>
        <taxon>Agaricomycotina</taxon>
        <taxon>Tremellomycetes</taxon>
        <taxon>Tremellales</taxon>
        <taxon>Cryptococcaceae</taxon>
        <taxon>Kwoniella</taxon>
    </lineage>
</organism>
<feature type="region of interest" description="Disordered" evidence="1">
    <location>
        <begin position="357"/>
        <end position="386"/>
    </location>
</feature>
<name>A0AAX4KNL5_9TREE</name>